<accession>A0A414FUQ1</accession>
<comment type="similarity">
    <text evidence="1 13 14">Belongs to the ATPase B chain family.</text>
</comment>
<keyword evidence="2 13" id="KW-0813">Transport</keyword>
<evidence type="ECO:0000256" key="14">
    <source>
        <dbReference type="RuleBase" id="RU003848"/>
    </source>
</evidence>
<dbReference type="GeneID" id="77464899"/>
<gene>
    <name evidence="13 16" type="primary">atpF</name>
    <name evidence="16" type="ORF">DW787_07075</name>
    <name evidence="17" type="ORF">JKKLCJKK_01478</name>
</gene>
<feature type="transmembrane region" description="Helical" evidence="13">
    <location>
        <begin position="36"/>
        <end position="58"/>
    </location>
</feature>
<keyword evidence="15" id="KW-0732">Signal</keyword>
<dbReference type="InterPro" id="IPR050059">
    <property type="entry name" value="ATP_synthase_B_chain"/>
</dbReference>
<dbReference type="Pfam" id="PF00430">
    <property type="entry name" value="ATP-synt_B"/>
    <property type="match status" value="1"/>
</dbReference>
<evidence type="ECO:0000256" key="10">
    <source>
        <dbReference type="ARBA" id="ARBA00023310"/>
    </source>
</evidence>
<dbReference type="GO" id="GO:0005886">
    <property type="term" value="C:plasma membrane"/>
    <property type="evidence" value="ECO:0007669"/>
    <property type="project" value="UniProtKB-SubCell"/>
</dbReference>
<evidence type="ECO:0000256" key="8">
    <source>
        <dbReference type="ARBA" id="ARBA00023065"/>
    </source>
</evidence>
<dbReference type="RefSeq" id="WP_118272239.1">
    <property type="nucleotide sequence ID" value="NZ_CABWIC010000002.1"/>
</dbReference>
<dbReference type="PANTHER" id="PTHR33445">
    <property type="entry name" value="ATP SYNTHASE SUBUNIT B', CHLOROPLASTIC"/>
    <property type="match status" value="1"/>
</dbReference>
<protein>
    <recommendedName>
        <fullName evidence="13">ATP synthase subunit b</fullName>
    </recommendedName>
    <alternativeName>
        <fullName evidence="13">ATP synthase F(0) sector subunit b</fullName>
    </alternativeName>
    <alternativeName>
        <fullName evidence="13">ATPase subunit I</fullName>
    </alternativeName>
    <alternativeName>
        <fullName evidence="13">F-type ATPase subunit b</fullName>
        <shortName evidence="13">F-ATPase subunit b</shortName>
    </alternativeName>
</protein>
<dbReference type="InterPro" id="IPR005864">
    <property type="entry name" value="ATP_synth_F0_bsu_bac"/>
</dbReference>
<comment type="function">
    <text evidence="11 13">F(1)F(0) ATP synthase produces ATP from ADP in the presence of a proton or sodium gradient. F-type ATPases consist of two structural domains, F(1) containing the extramembraneous catalytic core and F(0) containing the membrane proton channel, linked together by a central stalk and a peripheral stalk. During catalysis, ATP synthesis in the catalytic domain of F(1) is coupled via a rotary mechanism of the central stalk subunits to proton translocation.</text>
</comment>
<dbReference type="EMBL" id="QSJI01000007">
    <property type="protein sequence ID" value="RHD54801.1"/>
    <property type="molecule type" value="Genomic_DNA"/>
</dbReference>
<keyword evidence="6 13" id="KW-0375">Hydrogen ion transport</keyword>
<keyword evidence="16" id="KW-0378">Hydrolase</keyword>
<dbReference type="Proteomes" id="UP000405524">
    <property type="component" value="Unassembled WGS sequence"/>
</dbReference>
<keyword evidence="9 13" id="KW-0472">Membrane</keyword>
<dbReference type="InterPro" id="IPR002146">
    <property type="entry name" value="ATP_synth_b/b'su_bac/chlpt"/>
</dbReference>
<evidence type="ECO:0000313" key="18">
    <source>
        <dbReference type="Proteomes" id="UP000286050"/>
    </source>
</evidence>
<evidence type="ECO:0000313" key="16">
    <source>
        <dbReference type="EMBL" id="RHD54801.1"/>
    </source>
</evidence>
<evidence type="ECO:0000256" key="7">
    <source>
        <dbReference type="ARBA" id="ARBA00022989"/>
    </source>
</evidence>
<dbReference type="GO" id="GO:0046933">
    <property type="term" value="F:proton-transporting ATP synthase activity, rotational mechanism"/>
    <property type="evidence" value="ECO:0007669"/>
    <property type="project" value="UniProtKB-UniRule"/>
</dbReference>
<dbReference type="GO" id="GO:0045259">
    <property type="term" value="C:proton-transporting ATP synthase complex"/>
    <property type="evidence" value="ECO:0007669"/>
    <property type="project" value="UniProtKB-KW"/>
</dbReference>
<organism evidence="16 18">
    <name type="scientific">Collinsella intestinalis</name>
    <dbReference type="NCBI Taxonomy" id="147207"/>
    <lineage>
        <taxon>Bacteria</taxon>
        <taxon>Bacillati</taxon>
        <taxon>Actinomycetota</taxon>
        <taxon>Coriobacteriia</taxon>
        <taxon>Coriobacteriales</taxon>
        <taxon>Coriobacteriaceae</taxon>
        <taxon>Collinsella</taxon>
    </lineage>
</organism>
<feature type="chain" id="PRO_5033417882" description="ATP synthase subunit b" evidence="15">
    <location>
        <begin position="27"/>
        <end position="200"/>
    </location>
</feature>
<evidence type="ECO:0000256" key="15">
    <source>
        <dbReference type="SAM" id="SignalP"/>
    </source>
</evidence>
<dbReference type="NCBIfam" id="TIGR01144">
    <property type="entry name" value="ATP_synt_b"/>
    <property type="match status" value="1"/>
</dbReference>
<dbReference type="AlphaFoldDB" id="A0A414FUQ1"/>
<evidence type="ECO:0000256" key="3">
    <source>
        <dbReference type="ARBA" id="ARBA00022475"/>
    </source>
</evidence>
<keyword evidence="5 13" id="KW-0812">Transmembrane</keyword>
<evidence type="ECO:0000256" key="2">
    <source>
        <dbReference type="ARBA" id="ARBA00022448"/>
    </source>
</evidence>
<evidence type="ECO:0000256" key="13">
    <source>
        <dbReference type="HAMAP-Rule" id="MF_01398"/>
    </source>
</evidence>
<comment type="subunit">
    <text evidence="13">F-type ATPases have 2 components, F(1) - the catalytic core - and F(0) - the membrane proton channel. F(1) has five subunits: alpha(3), beta(3), gamma(1), delta(1), epsilon(1). F(0) has three main subunits: a(1), b(2) and c(10-14). The alpha and beta chains form an alternating ring which encloses part of the gamma chain. F(1) is attached to F(0) by a central stalk formed by the gamma and epsilon chains, while a peripheral stalk is formed by the delta and b chains.</text>
</comment>
<dbReference type="Gene3D" id="1.20.5.620">
    <property type="entry name" value="F1F0 ATP synthase subunit B, membrane domain"/>
    <property type="match status" value="1"/>
</dbReference>
<keyword evidence="3 13" id="KW-1003">Cell membrane</keyword>
<evidence type="ECO:0000313" key="17">
    <source>
        <dbReference type="EMBL" id="VWL88126.1"/>
    </source>
</evidence>
<dbReference type="GO" id="GO:0012505">
    <property type="term" value="C:endomembrane system"/>
    <property type="evidence" value="ECO:0007669"/>
    <property type="project" value="UniProtKB-SubCell"/>
</dbReference>
<evidence type="ECO:0000256" key="5">
    <source>
        <dbReference type="ARBA" id="ARBA00022692"/>
    </source>
</evidence>
<dbReference type="Proteomes" id="UP000286050">
    <property type="component" value="Unassembled WGS sequence"/>
</dbReference>
<dbReference type="PANTHER" id="PTHR33445:SF1">
    <property type="entry name" value="ATP SYNTHASE SUBUNIT B"/>
    <property type="match status" value="1"/>
</dbReference>
<evidence type="ECO:0000313" key="19">
    <source>
        <dbReference type="Proteomes" id="UP000405524"/>
    </source>
</evidence>
<dbReference type="EMBL" id="CABWIC010000002">
    <property type="protein sequence ID" value="VWL88126.1"/>
    <property type="molecule type" value="Genomic_DNA"/>
</dbReference>
<keyword evidence="7 13" id="KW-1133">Transmembrane helix</keyword>
<keyword evidence="8 13" id="KW-0406">Ion transport</keyword>
<evidence type="ECO:0000256" key="12">
    <source>
        <dbReference type="ARBA" id="ARBA00037847"/>
    </source>
</evidence>
<feature type="signal peptide" evidence="15">
    <location>
        <begin position="1"/>
        <end position="26"/>
    </location>
</feature>
<keyword evidence="10 13" id="KW-0066">ATP synthesis</keyword>
<dbReference type="OrthoDB" id="3177678at2"/>
<proteinExistence type="inferred from homology"/>
<name>A0A414FUQ1_9ACTN</name>
<evidence type="ECO:0000256" key="9">
    <source>
        <dbReference type="ARBA" id="ARBA00023136"/>
    </source>
</evidence>
<reference evidence="16 18" key="1">
    <citation type="submission" date="2018-08" db="EMBL/GenBank/DDBJ databases">
        <title>A genome reference for cultivated species of the human gut microbiota.</title>
        <authorList>
            <person name="Zou Y."/>
            <person name="Xue W."/>
            <person name="Luo G."/>
        </authorList>
    </citation>
    <scope>NUCLEOTIDE SEQUENCE [LARGE SCALE GENOMIC DNA]</scope>
    <source>
        <strain evidence="16 18">AM30-5LB</strain>
    </source>
</reference>
<evidence type="ECO:0000256" key="11">
    <source>
        <dbReference type="ARBA" id="ARBA00025198"/>
    </source>
</evidence>
<keyword evidence="4 13" id="KW-0138">CF(0)</keyword>
<comment type="function">
    <text evidence="13">Component of the F(0) channel, it forms part of the peripheral stalk, linking F(1) to F(0).</text>
</comment>
<dbReference type="GO" id="GO:0016787">
    <property type="term" value="F:hydrolase activity"/>
    <property type="evidence" value="ECO:0007669"/>
    <property type="project" value="UniProtKB-KW"/>
</dbReference>
<dbReference type="GO" id="GO:0046961">
    <property type="term" value="F:proton-transporting ATPase activity, rotational mechanism"/>
    <property type="evidence" value="ECO:0007669"/>
    <property type="project" value="TreeGrafter"/>
</dbReference>
<dbReference type="CDD" id="cd06503">
    <property type="entry name" value="ATP-synt_Fo_b"/>
    <property type="match status" value="1"/>
</dbReference>
<comment type="subcellular location">
    <subcellularLocation>
        <location evidence="13">Cell membrane</location>
        <topology evidence="13">Single-pass membrane protein</topology>
    </subcellularLocation>
    <subcellularLocation>
        <location evidence="12">Endomembrane system</location>
        <topology evidence="12">Single-pass membrane protein</topology>
    </subcellularLocation>
</comment>
<evidence type="ECO:0000256" key="4">
    <source>
        <dbReference type="ARBA" id="ARBA00022547"/>
    </source>
</evidence>
<reference evidence="17 19" key="2">
    <citation type="submission" date="2019-10" db="EMBL/GenBank/DDBJ databases">
        <authorList>
            <person name="Wolf R A."/>
        </authorList>
    </citation>
    <scope>NUCLEOTIDE SEQUENCE [LARGE SCALE GENOMIC DNA]</scope>
    <source>
        <strain evidence="17">Collinsella_intestinalis_DSM_13632</strain>
    </source>
</reference>
<dbReference type="HAMAP" id="MF_01398">
    <property type="entry name" value="ATP_synth_b_bprime"/>
    <property type="match status" value="1"/>
</dbReference>
<sequence>MKKVKSAGIALGAAASVLFTPALAFAEGTESGGVDILIPKIAEFIPALVIFLIIWFLLSKFVWPKVISVLDAREHKIEDSLEQADATKAEAAEIRDQADAIVAEARRKASEIVLEARGDAEKERSRIVAAAHAEAEDIIAKAQDRAEDEKKRAYMSATDTIAKMSVAVATSIVGDTLANDEAKQRELIKKYLAEVGKLNA</sequence>
<evidence type="ECO:0000256" key="6">
    <source>
        <dbReference type="ARBA" id="ARBA00022781"/>
    </source>
</evidence>
<evidence type="ECO:0000256" key="1">
    <source>
        <dbReference type="ARBA" id="ARBA00005513"/>
    </source>
</evidence>